<dbReference type="GO" id="GO:0003677">
    <property type="term" value="F:DNA binding"/>
    <property type="evidence" value="ECO:0007669"/>
    <property type="project" value="InterPro"/>
</dbReference>
<evidence type="ECO:0000313" key="2">
    <source>
        <dbReference type="EMBL" id="NNF07588.1"/>
    </source>
</evidence>
<dbReference type="InterPro" id="IPR036397">
    <property type="entry name" value="RNaseH_sf"/>
</dbReference>
<reference evidence="2 3" key="1">
    <citation type="submission" date="2020-03" db="EMBL/GenBank/DDBJ databases">
        <title>Metabolic flexibility allows generalist bacteria to become dominant in a frequently disturbed ecosystem.</title>
        <authorList>
            <person name="Chen Y.-J."/>
            <person name="Leung P.M."/>
            <person name="Bay S.K."/>
            <person name="Hugenholtz P."/>
            <person name="Kessler A.J."/>
            <person name="Shelley G."/>
            <person name="Waite D.W."/>
            <person name="Cook P.L."/>
            <person name="Greening C."/>
        </authorList>
    </citation>
    <scope>NUCLEOTIDE SEQUENCE [LARGE SCALE GENOMIC DNA]</scope>
    <source>
        <strain evidence="2">SS_bin_28</strain>
    </source>
</reference>
<dbReference type="InterPro" id="IPR006054">
    <property type="entry name" value="DnaQ"/>
</dbReference>
<comment type="caution">
    <text evidence="2">The sequence shown here is derived from an EMBL/GenBank/DDBJ whole genome shotgun (WGS) entry which is preliminary data.</text>
</comment>
<dbReference type="NCBIfam" id="TIGR00573">
    <property type="entry name" value="dnaq"/>
    <property type="match status" value="1"/>
</dbReference>
<dbReference type="CDD" id="cd06127">
    <property type="entry name" value="DEDDh"/>
    <property type="match status" value="1"/>
</dbReference>
<dbReference type="Pfam" id="PF13280">
    <property type="entry name" value="WYL"/>
    <property type="match status" value="1"/>
</dbReference>
<dbReference type="EMBL" id="JABDJR010000504">
    <property type="protein sequence ID" value="NNF07588.1"/>
    <property type="molecule type" value="Genomic_DNA"/>
</dbReference>
<dbReference type="GO" id="GO:0008408">
    <property type="term" value="F:3'-5' exonuclease activity"/>
    <property type="evidence" value="ECO:0007669"/>
    <property type="project" value="TreeGrafter"/>
</dbReference>
<feature type="domain" description="Exonuclease" evidence="1">
    <location>
        <begin position="17"/>
        <end position="183"/>
    </location>
</feature>
<dbReference type="GO" id="GO:0045004">
    <property type="term" value="P:DNA replication proofreading"/>
    <property type="evidence" value="ECO:0007669"/>
    <property type="project" value="TreeGrafter"/>
</dbReference>
<dbReference type="PANTHER" id="PTHR30231:SF41">
    <property type="entry name" value="DNA POLYMERASE III SUBUNIT EPSILON"/>
    <property type="match status" value="1"/>
</dbReference>
<dbReference type="GO" id="GO:0005829">
    <property type="term" value="C:cytosol"/>
    <property type="evidence" value="ECO:0007669"/>
    <property type="project" value="TreeGrafter"/>
</dbReference>
<protein>
    <recommendedName>
        <fullName evidence="1">Exonuclease domain-containing protein</fullName>
    </recommendedName>
</protein>
<proteinExistence type="predicted"/>
<dbReference type="InterPro" id="IPR026881">
    <property type="entry name" value="WYL_dom"/>
</dbReference>
<evidence type="ECO:0000313" key="3">
    <source>
        <dbReference type="Proteomes" id="UP000547674"/>
    </source>
</evidence>
<dbReference type="SUPFAM" id="SSF53098">
    <property type="entry name" value="Ribonuclease H-like"/>
    <property type="match status" value="1"/>
</dbReference>
<dbReference type="GO" id="GO:0003887">
    <property type="term" value="F:DNA-directed DNA polymerase activity"/>
    <property type="evidence" value="ECO:0007669"/>
    <property type="project" value="InterPro"/>
</dbReference>
<gene>
    <name evidence="2" type="ORF">HKN21_12570</name>
</gene>
<accession>A0A7Y2EG64</accession>
<dbReference type="Gene3D" id="3.30.420.10">
    <property type="entry name" value="Ribonuclease H-like superfamily/Ribonuclease H"/>
    <property type="match status" value="1"/>
</dbReference>
<organism evidence="2 3">
    <name type="scientific">Eiseniibacteriota bacterium</name>
    <dbReference type="NCBI Taxonomy" id="2212470"/>
    <lineage>
        <taxon>Bacteria</taxon>
        <taxon>Candidatus Eiseniibacteriota</taxon>
    </lineage>
</organism>
<dbReference type="Proteomes" id="UP000547674">
    <property type="component" value="Unassembled WGS sequence"/>
</dbReference>
<dbReference type="InterPro" id="IPR013520">
    <property type="entry name" value="Ribonucl_H"/>
</dbReference>
<dbReference type="AlphaFoldDB" id="A0A7Y2EG64"/>
<dbReference type="SMART" id="SM00479">
    <property type="entry name" value="EXOIII"/>
    <property type="match status" value="1"/>
</dbReference>
<dbReference type="InterPro" id="IPR012337">
    <property type="entry name" value="RNaseH-like_sf"/>
</dbReference>
<dbReference type="PROSITE" id="PS52050">
    <property type="entry name" value="WYL"/>
    <property type="match status" value="1"/>
</dbReference>
<dbReference type="PANTHER" id="PTHR30231">
    <property type="entry name" value="DNA POLYMERASE III SUBUNIT EPSILON"/>
    <property type="match status" value="1"/>
</dbReference>
<dbReference type="Pfam" id="PF00929">
    <property type="entry name" value="RNase_T"/>
    <property type="match status" value="1"/>
</dbReference>
<sequence length="290" mass="32051">MSLNLFDALPNPLFSKSFAVLDFETTGLYPAVGDEIVEVGLVRVKNGKLGKKWSKLVNPGRDMDPAAAQVSGISKDMLAECPPFEEVADEMLKFIGDSIIVAHNAEFDMAFLQYKLVRMKQPQLSNSVLDTLELARAYDDSGPNTLGILANRLGIEGAHAHRALDDALMTAKVLVHFLDKYHQRGQDEVNRLPGYRASYQFNIDGPGRGEENSFTSVVEQIRSAIEREGDLEFSYKGGSGQSRRRVTPKAIKGMSVRAYCQTKKEIIDFRLDRILDVADLAKPSTTPPTA</sequence>
<dbReference type="FunFam" id="3.30.420.10:FF:000045">
    <property type="entry name" value="3'-5' exonuclease DinG"/>
    <property type="match status" value="1"/>
</dbReference>
<evidence type="ECO:0000259" key="1">
    <source>
        <dbReference type="SMART" id="SM00479"/>
    </source>
</evidence>
<name>A0A7Y2EG64_UNCEI</name>